<keyword evidence="3" id="KW-1185">Reference proteome</keyword>
<keyword evidence="1" id="KW-0812">Transmembrane</keyword>
<reference evidence="3" key="1">
    <citation type="submission" date="2019-11" db="EMBL/GenBank/DDBJ databases">
        <title>Isolation and characterization of two novel species in the genus Thiomicrorhabdus.</title>
        <authorList>
            <person name="Mochizuki J."/>
            <person name="Kojima H."/>
            <person name="Fukui M."/>
        </authorList>
    </citation>
    <scope>NUCLEOTIDE SEQUENCE [LARGE SCALE GENOMIC DNA]</scope>
    <source>
        <strain evidence="3">aks77</strain>
    </source>
</reference>
<feature type="transmembrane region" description="Helical" evidence="1">
    <location>
        <begin position="55"/>
        <end position="73"/>
    </location>
</feature>
<dbReference type="AlphaFoldDB" id="A0A6F8PYK8"/>
<name>A0A6F8PYK8_9GAMM</name>
<keyword evidence="1" id="KW-0472">Membrane</keyword>
<keyword evidence="1" id="KW-1133">Transmembrane helix</keyword>
<evidence type="ECO:0000313" key="3">
    <source>
        <dbReference type="Proteomes" id="UP000501726"/>
    </source>
</evidence>
<accession>A0A6F8PYK8</accession>
<protein>
    <recommendedName>
        <fullName evidence="4">NfeD-like C-terminal domain-containing protein</fullName>
    </recommendedName>
</protein>
<organism evidence="2 3">
    <name type="scientific">Thiosulfatimonas sediminis</name>
    <dbReference type="NCBI Taxonomy" id="2675054"/>
    <lineage>
        <taxon>Bacteria</taxon>
        <taxon>Pseudomonadati</taxon>
        <taxon>Pseudomonadota</taxon>
        <taxon>Gammaproteobacteria</taxon>
        <taxon>Thiotrichales</taxon>
        <taxon>Piscirickettsiaceae</taxon>
        <taxon>Thiosulfatimonas</taxon>
    </lineage>
</organism>
<evidence type="ECO:0000313" key="2">
    <source>
        <dbReference type="EMBL" id="BBP47050.1"/>
    </source>
</evidence>
<evidence type="ECO:0000256" key="1">
    <source>
        <dbReference type="SAM" id="Phobius"/>
    </source>
</evidence>
<sequence>METYIPIIPFWSMIAIGVLLMALEIITTTFVLFLFGLAFVLIGISEWLIDYPSGEIQLISTFVVGLALTALLSKTLRQRIYSSKPLQLETLTTGRNGQIIVTADGDYRVNYQGTTWAISNIDSLTVVNGQTVIVDALENNQAHISLVGNHND</sequence>
<dbReference type="EMBL" id="AP021889">
    <property type="protein sequence ID" value="BBP47050.1"/>
    <property type="molecule type" value="Genomic_DNA"/>
</dbReference>
<feature type="transmembrane region" description="Helical" evidence="1">
    <location>
        <begin position="30"/>
        <end position="49"/>
    </location>
</feature>
<dbReference type="Proteomes" id="UP000501726">
    <property type="component" value="Chromosome"/>
</dbReference>
<dbReference type="KEGG" id="tse:THMIRHAS_24230"/>
<gene>
    <name evidence="2" type="ORF">THMIRHAS_24230</name>
</gene>
<evidence type="ECO:0008006" key="4">
    <source>
        <dbReference type="Google" id="ProtNLM"/>
    </source>
</evidence>
<feature type="transmembrane region" description="Helical" evidence="1">
    <location>
        <begin position="6"/>
        <end position="23"/>
    </location>
</feature>
<dbReference type="RefSeq" id="WP_173274128.1">
    <property type="nucleotide sequence ID" value="NZ_AP021889.1"/>
</dbReference>
<proteinExistence type="predicted"/>